<proteinExistence type="predicted"/>
<dbReference type="AlphaFoldDB" id="A0A9E7EEW6"/>
<keyword evidence="2" id="KW-1185">Reference proteome</keyword>
<protein>
    <submittedName>
        <fullName evidence="1">Uncharacterized protein</fullName>
    </submittedName>
</protein>
<sequence>MKLPERMVPVPRFSIRKITKSTVDELDKHNQACIKTSKGVWLNRMKLKEVLEWLGHDRMREKGGTLMKLIKKDKEGMVGSTKLMIEMQFPHRNSPGGSPKLSLWQAHRDLQDLPSTQRSHMISSNVGTQQGHPSITVMQWWSHPPLRARQAPPPTALISPQSTKPIEGHHHEAATQTGRLSCNTYSLFLFLLLPVLSFIEHICGLLDLNIFSSTPLVLDLK</sequence>
<name>A0A9E7EEW6_9LILI</name>
<evidence type="ECO:0000313" key="1">
    <source>
        <dbReference type="EMBL" id="URD75904.1"/>
    </source>
</evidence>
<reference evidence="1" key="1">
    <citation type="submission" date="2022-05" db="EMBL/GenBank/DDBJ databases">
        <title>The Musa troglodytarum L. genome provides insights into the mechanism of non-climacteric behaviour and enrichment of carotenoids.</title>
        <authorList>
            <person name="Wang J."/>
        </authorList>
    </citation>
    <scope>NUCLEOTIDE SEQUENCE</scope>
    <source>
        <tissue evidence="1">Leaf</tissue>
    </source>
</reference>
<dbReference type="EMBL" id="CP097502">
    <property type="protein sequence ID" value="URD75904.1"/>
    <property type="molecule type" value="Genomic_DNA"/>
</dbReference>
<dbReference type="Proteomes" id="UP001055439">
    <property type="component" value="Chromosome 1"/>
</dbReference>
<gene>
    <name evidence="1" type="ORF">MUK42_35665</name>
</gene>
<evidence type="ECO:0000313" key="2">
    <source>
        <dbReference type="Proteomes" id="UP001055439"/>
    </source>
</evidence>
<accession>A0A9E7EEW6</accession>
<organism evidence="1 2">
    <name type="scientific">Musa troglodytarum</name>
    <name type="common">fe'i banana</name>
    <dbReference type="NCBI Taxonomy" id="320322"/>
    <lineage>
        <taxon>Eukaryota</taxon>
        <taxon>Viridiplantae</taxon>
        <taxon>Streptophyta</taxon>
        <taxon>Embryophyta</taxon>
        <taxon>Tracheophyta</taxon>
        <taxon>Spermatophyta</taxon>
        <taxon>Magnoliopsida</taxon>
        <taxon>Liliopsida</taxon>
        <taxon>Zingiberales</taxon>
        <taxon>Musaceae</taxon>
        <taxon>Musa</taxon>
    </lineage>
</organism>